<dbReference type="Proteomes" id="UP000269998">
    <property type="component" value="Chromosome"/>
</dbReference>
<protein>
    <submittedName>
        <fullName evidence="2">Uncharacterized protein</fullName>
    </submittedName>
</protein>
<dbReference type="AlphaFoldDB" id="A0A447GJ01"/>
<evidence type="ECO:0000256" key="1">
    <source>
        <dbReference type="SAM" id="MobiDB-lite"/>
    </source>
</evidence>
<feature type="compositionally biased region" description="Polar residues" evidence="1">
    <location>
        <begin position="33"/>
        <end position="45"/>
    </location>
</feature>
<reference evidence="3" key="1">
    <citation type="submission" date="2018-02" db="EMBL/GenBank/DDBJ databases">
        <authorList>
            <person name="Seth-Smith MB H."/>
            <person name="Seth-Smith H."/>
        </authorList>
    </citation>
    <scope>NUCLEOTIDE SEQUENCE [LARGE SCALE GENOMIC DNA]</scope>
</reference>
<keyword evidence="3" id="KW-1185">Reference proteome</keyword>
<proteinExistence type="predicted"/>
<sequence length="77" mass="8643">MLLTKRYNSITHNRKSCSHHGAGYSGVGGGYQAPQNEQLKTAQECHQSDVGGDRHANRINQPRYRGTVDRLRHAVQE</sequence>
<organism evidence="2 3">
    <name type="scientific">Mycobacterium basiliense</name>
    <dbReference type="NCBI Taxonomy" id="2094119"/>
    <lineage>
        <taxon>Bacteria</taxon>
        <taxon>Bacillati</taxon>
        <taxon>Actinomycetota</taxon>
        <taxon>Actinomycetes</taxon>
        <taxon>Mycobacteriales</taxon>
        <taxon>Mycobacteriaceae</taxon>
        <taxon>Mycobacterium</taxon>
    </lineage>
</organism>
<evidence type="ECO:0000313" key="3">
    <source>
        <dbReference type="Proteomes" id="UP000269998"/>
    </source>
</evidence>
<dbReference type="KEGG" id="mbai:MB901379_04078"/>
<feature type="region of interest" description="Disordered" evidence="1">
    <location>
        <begin position="11"/>
        <end position="63"/>
    </location>
</feature>
<name>A0A447GJ01_9MYCO</name>
<dbReference type="EMBL" id="LR130759">
    <property type="protein sequence ID" value="VDM90476.1"/>
    <property type="molecule type" value="Genomic_DNA"/>
</dbReference>
<evidence type="ECO:0000313" key="2">
    <source>
        <dbReference type="EMBL" id="VDM90476.1"/>
    </source>
</evidence>
<accession>A0A447GJ01</accession>
<gene>
    <name evidence="2" type="ORF">MB901379_04078</name>
</gene>